<sequence>MRKECMAFSTFSTMT</sequence>
<dbReference type="Proteomes" id="UP000234681">
    <property type="component" value="Chromosome 4"/>
</dbReference>
<dbReference type="EMBL" id="CH473957">
    <property type="protein sequence ID" value="EDL91023.1"/>
    <property type="molecule type" value="Genomic_DNA"/>
</dbReference>
<evidence type="ECO:0000313" key="1">
    <source>
        <dbReference type="EMBL" id="EDL91023.1"/>
    </source>
</evidence>
<accession>A6IAA5</accession>
<protein>
    <submittedName>
        <fullName evidence="1">RCG56389</fullName>
    </submittedName>
</protein>
<evidence type="ECO:0000313" key="2">
    <source>
        <dbReference type="Proteomes" id="UP000234681"/>
    </source>
</evidence>
<organism evidence="1 2">
    <name type="scientific">Rattus norvegicus</name>
    <name type="common">Rat</name>
    <dbReference type="NCBI Taxonomy" id="10116"/>
    <lineage>
        <taxon>Eukaryota</taxon>
        <taxon>Metazoa</taxon>
        <taxon>Chordata</taxon>
        <taxon>Craniata</taxon>
        <taxon>Vertebrata</taxon>
        <taxon>Euteleostomi</taxon>
        <taxon>Mammalia</taxon>
        <taxon>Eutheria</taxon>
        <taxon>Euarchontoglires</taxon>
        <taxon>Glires</taxon>
        <taxon>Rodentia</taxon>
        <taxon>Myomorpha</taxon>
        <taxon>Muroidea</taxon>
        <taxon>Muridae</taxon>
        <taxon>Murinae</taxon>
        <taxon>Rattus</taxon>
    </lineage>
</organism>
<proteinExistence type="predicted"/>
<gene>
    <name evidence="1" type="ORF">rCG_56389</name>
</gene>
<name>A6IAA5_RAT</name>
<reference evidence="2" key="1">
    <citation type="submission" date="2005-09" db="EMBL/GenBank/DDBJ databases">
        <authorList>
            <person name="Mural R.J."/>
            <person name="Li P.W."/>
            <person name="Adams M.D."/>
            <person name="Amanatides P.G."/>
            <person name="Baden-Tillson H."/>
            <person name="Barnstead M."/>
            <person name="Chin S.H."/>
            <person name="Dew I."/>
            <person name="Evans C.A."/>
            <person name="Ferriera S."/>
            <person name="Flanigan M."/>
            <person name="Fosler C."/>
            <person name="Glodek A."/>
            <person name="Gu Z."/>
            <person name="Holt R.A."/>
            <person name="Jennings D."/>
            <person name="Kraft C.L."/>
            <person name="Lu F."/>
            <person name="Nguyen T."/>
            <person name="Nusskern D.R."/>
            <person name="Pfannkoch C.M."/>
            <person name="Sitter C."/>
            <person name="Sutton G.G."/>
            <person name="Venter J.C."/>
            <person name="Wang Z."/>
            <person name="Woodage T."/>
            <person name="Zheng X.H."/>
            <person name="Zhong F."/>
        </authorList>
    </citation>
    <scope>NUCLEOTIDE SEQUENCE [LARGE SCALE GENOMIC DNA]</scope>
    <source>
        <strain>BN</strain>
        <strain evidence="2">Sprague-Dawley</strain>
    </source>
</reference>